<dbReference type="AlphaFoldDB" id="A0A2T5BIC5"/>
<dbReference type="InterPro" id="IPR023346">
    <property type="entry name" value="Lysozyme-like_dom_sf"/>
</dbReference>
<dbReference type="GO" id="GO:0008933">
    <property type="term" value="F:peptidoglycan lytic transglycosylase activity"/>
    <property type="evidence" value="ECO:0007669"/>
    <property type="project" value="InterPro"/>
</dbReference>
<dbReference type="GO" id="GO:0000270">
    <property type="term" value="P:peptidoglycan metabolic process"/>
    <property type="evidence" value="ECO:0007669"/>
    <property type="project" value="InterPro"/>
</dbReference>
<evidence type="ECO:0000313" key="7">
    <source>
        <dbReference type="Proteomes" id="UP000241247"/>
    </source>
</evidence>
<dbReference type="EMBL" id="PZZZ01000001">
    <property type="protein sequence ID" value="PTM98716.1"/>
    <property type="molecule type" value="Genomic_DNA"/>
</dbReference>
<keyword evidence="3" id="KW-0732">Signal</keyword>
<dbReference type="GO" id="GO:0004553">
    <property type="term" value="F:hydrolase activity, hydrolyzing O-glycosyl compounds"/>
    <property type="evidence" value="ECO:0007669"/>
    <property type="project" value="InterPro"/>
</dbReference>
<dbReference type="InterPro" id="IPR000189">
    <property type="entry name" value="Transglyc_AS"/>
</dbReference>
<dbReference type="GO" id="GO:0042597">
    <property type="term" value="C:periplasmic space"/>
    <property type="evidence" value="ECO:0007669"/>
    <property type="project" value="InterPro"/>
</dbReference>
<comment type="similarity">
    <text evidence="1">Belongs to the transglycosylase Slt family.</text>
</comment>
<dbReference type="SUPFAM" id="SSF48435">
    <property type="entry name" value="Bacterial muramidases"/>
    <property type="match status" value="1"/>
</dbReference>
<protein>
    <submittedName>
        <fullName evidence="6">Soluble lytic murein transglycosylase</fullName>
    </submittedName>
</protein>
<dbReference type="CDD" id="cd13401">
    <property type="entry name" value="Slt70-like"/>
    <property type="match status" value="1"/>
</dbReference>
<reference evidence="6 7" key="1">
    <citation type="submission" date="2018-04" db="EMBL/GenBank/DDBJ databases">
        <title>Genomic Encyclopedia of Type Strains, Phase IV (KMG-IV): sequencing the most valuable type-strain genomes for metagenomic binning, comparative biology and taxonomic classification.</title>
        <authorList>
            <person name="Goeker M."/>
        </authorList>
    </citation>
    <scope>NUCLEOTIDE SEQUENCE [LARGE SCALE GENOMIC DNA]</scope>
    <source>
        <strain evidence="6 7">DSM 7138</strain>
    </source>
</reference>
<evidence type="ECO:0000259" key="5">
    <source>
        <dbReference type="Pfam" id="PF01464"/>
    </source>
</evidence>
<dbReference type="InterPro" id="IPR008258">
    <property type="entry name" value="Transglycosylase_SLT_dom_1"/>
</dbReference>
<evidence type="ECO:0000256" key="4">
    <source>
        <dbReference type="SAM" id="MobiDB-lite"/>
    </source>
</evidence>
<dbReference type="PANTHER" id="PTHR37423:SF2">
    <property type="entry name" value="MEMBRANE-BOUND LYTIC MUREIN TRANSGLYCOSYLASE C"/>
    <property type="match status" value="1"/>
</dbReference>
<dbReference type="Gene3D" id="1.10.530.10">
    <property type="match status" value="1"/>
</dbReference>
<organism evidence="6 7">
    <name type="scientific">Mycoplana dimorpha</name>
    <dbReference type="NCBI Taxonomy" id="28320"/>
    <lineage>
        <taxon>Bacteria</taxon>
        <taxon>Pseudomonadati</taxon>
        <taxon>Pseudomonadota</taxon>
        <taxon>Alphaproteobacteria</taxon>
        <taxon>Hyphomicrobiales</taxon>
        <taxon>Rhizobiaceae</taxon>
        <taxon>Mycoplana</taxon>
    </lineage>
</organism>
<name>A0A2T5BIC5_MYCDI</name>
<evidence type="ECO:0000256" key="1">
    <source>
        <dbReference type="ARBA" id="ARBA00007734"/>
    </source>
</evidence>
<accession>A0A2T5BIC5</accession>
<dbReference type="GO" id="GO:0016020">
    <property type="term" value="C:membrane"/>
    <property type="evidence" value="ECO:0007669"/>
    <property type="project" value="InterPro"/>
</dbReference>
<dbReference type="PROSITE" id="PS00922">
    <property type="entry name" value="TRANSGLYCOSYLASE"/>
    <property type="match status" value="1"/>
</dbReference>
<feature type="region of interest" description="Disordered" evidence="4">
    <location>
        <begin position="62"/>
        <end position="109"/>
    </location>
</feature>
<gene>
    <name evidence="6" type="ORF">C7449_101382</name>
</gene>
<sequence>MLGDNRRADRFMTTNRRLAVISVVAACSIAPATLATSLPDGQVPLPRFKPLGYAAGMPARPGTEAIPFPSDRGEAGPVPTTPAPTTPFPTTPGPTAPAPASASLASGLDALSGKDPAQALRIRDAMPPDSLDRRVLTWAIAVSGQPGVPSYEIATAQKVLRGWPGLKVLRANSERAMARENPSAPNVLAAFGTTRAETVDGAILLARARLATGDSAAAAGTLRPFWYGEILDKDIETKVLAEFGALLTPDDHRRRMEMLLYRDRAQQAERFGELARAQSLQRAWAAVIGKAKNADALVKAVDSSWRKDPAYAFLRAELANRADDYELAAQLLSRGLPKEADGFTAAAWWVEQRIASRGLADKGNYKAAYRLAAAHAARSETDVVEAEFHAGWYALRGLDAPKSAAAHFNRILQVSNRPLAVSRAWYWLGRAAEAGGGPQAREYYEKAANFGGTYYGQLAAARIGRTTLNVAYPRPSPEERQRFYSREAVQAIARLSAAGHGWRAASLYRALAEELQSPGELALLAALAEDAGDHQLSLQVGKIAFGRGIDVAALAFPVGVIPASANITGSGKALAYAIARQESAFNPAAISPANARGLLQLLPGTAQGVAKRYGLAYSPDRLTSDAAYNATLGSHFLGEQIDAFEGSYVLTFIAYNAGPRRVDEWIARYGDPRGKTIDEVVDWVERIPFSETRAYVQRVMENYQVYKTRLGQNADIVHDLRMGR</sequence>
<proteinExistence type="inferred from homology"/>
<feature type="compositionally biased region" description="Low complexity" evidence="4">
    <location>
        <begin position="98"/>
        <end position="107"/>
    </location>
</feature>
<comment type="caution">
    <text evidence="6">The sequence shown here is derived from an EMBL/GenBank/DDBJ whole genome shotgun (WGS) entry which is preliminary data.</text>
</comment>
<evidence type="ECO:0000256" key="3">
    <source>
        <dbReference type="ARBA" id="ARBA00022729"/>
    </source>
</evidence>
<feature type="domain" description="Transglycosylase SLT" evidence="5">
    <location>
        <begin position="567"/>
        <end position="673"/>
    </location>
</feature>
<dbReference type="Gene3D" id="1.25.20.10">
    <property type="entry name" value="Bacterial muramidases"/>
    <property type="match status" value="1"/>
</dbReference>
<comment type="similarity">
    <text evidence="2">Belongs to the virb1 family.</text>
</comment>
<keyword evidence="7" id="KW-1185">Reference proteome</keyword>
<dbReference type="PANTHER" id="PTHR37423">
    <property type="entry name" value="SOLUBLE LYTIC MUREIN TRANSGLYCOSYLASE-RELATED"/>
    <property type="match status" value="1"/>
</dbReference>
<feature type="compositionally biased region" description="Pro residues" evidence="4">
    <location>
        <begin position="79"/>
        <end position="97"/>
    </location>
</feature>
<dbReference type="Pfam" id="PF01464">
    <property type="entry name" value="SLT"/>
    <property type="match status" value="1"/>
</dbReference>
<dbReference type="SUPFAM" id="SSF53955">
    <property type="entry name" value="Lysozyme-like"/>
    <property type="match status" value="1"/>
</dbReference>
<evidence type="ECO:0000313" key="6">
    <source>
        <dbReference type="EMBL" id="PTM98716.1"/>
    </source>
</evidence>
<dbReference type="InterPro" id="IPR008939">
    <property type="entry name" value="Lytic_TGlycosylase_superhlx_U"/>
</dbReference>
<dbReference type="Proteomes" id="UP000241247">
    <property type="component" value="Unassembled WGS sequence"/>
</dbReference>
<evidence type="ECO:0000256" key="2">
    <source>
        <dbReference type="ARBA" id="ARBA00009387"/>
    </source>
</evidence>